<sequence>MTSSSLDFKLDELPWLLPPWRQLGRYLQSGVLPQALLLTGPLDAGTGILAHFFTRRLLCHQPVGDQACGICSSCKLFDAGNHPDAIMLVPEEPGKSILIDQVRALIATLSLKPQYGAHRVVTIAPADKLNRAAANGLLKTLEEPDARTMLLLLTHIPASLQATIRSRCQSLTVDNPGHKQTADWLKPRLANPGESDMLIAMAGGAPLRALELAGSELPGLRLRFFKAWQAVLLKKADPLQCAEQWQKTPCETLLEWLRSWVADLVRLSMAADSAVIDNSDLIHELSALSSGLNLKALFRFYEYLGGALLSLTGQANRQLVLEEALILGARLPERP</sequence>
<dbReference type="InterPro" id="IPR050238">
    <property type="entry name" value="DNA_Rep/Repair_Clamp_Loader"/>
</dbReference>
<keyword evidence="5" id="KW-0235">DNA replication</keyword>
<dbReference type="OrthoDB" id="9811073at2"/>
<keyword evidence="4 9" id="KW-0548">Nucleotidyltransferase</keyword>
<dbReference type="EC" id="2.7.7.7" evidence="1"/>
<evidence type="ECO:0000259" key="8">
    <source>
        <dbReference type="Pfam" id="PF09115"/>
    </source>
</evidence>
<evidence type="ECO:0000256" key="1">
    <source>
        <dbReference type="ARBA" id="ARBA00012417"/>
    </source>
</evidence>
<comment type="catalytic activity">
    <reaction evidence="7">
        <text>DNA(n) + a 2'-deoxyribonucleoside 5'-triphosphate = DNA(n+1) + diphosphate</text>
        <dbReference type="Rhea" id="RHEA:22508"/>
        <dbReference type="Rhea" id="RHEA-COMP:17339"/>
        <dbReference type="Rhea" id="RHEA-COMP:17340"/>
        <dbReference type="ChEBI" id="CHEBI:33019"/>
        <dbReference type="ChEBI" id="CHEBI:61560"/>
        <dbReference type="ChEBI" id="CHEBI:173112"/>
        <dbReference type="EC" id="2.7.7.7"/>
    </reaction>
</comment>
<dbReference type="GO" id="GO:0006261">
    <property type="term" value="P:DNA-templated DNA replication"/>
    <property type="evidence" value="ECO:0007669"/>
    <property type="project" value="TreeGrafter"/>
</dbReference>
<dbReference type="Pfam" id="PF13177">
    <property type="entry name" value="DNA_pol3_delta2"/>
    <property type="match status" value="1"/>
</dbReference>
<dbReference type="InParanoid" id="A0A5Q0BNC8"/>
<dbReference type="RefSeq" id="WP_153249590.1">
    <property type="nucleotide sequence ID" value="NZ_CP044205.1"/>
</dbReference>
<dbReference type="PANTHER" id="PTHR11669:SF8">
    <property type="entry name" value="DNA POLYMERASE III SUBUNIT DELTA"/>
    <property type="match status" value="1"/>
</dbReference>
<evidence type="ECO:0000256" key="5">
    <source>
        <dbReference type="ARBA" id="ARBA00022705"/>
    </source>
</evidence>
<dbReference type="GO" id="GO:0008408">
    <property type="term" value="F:3'-5' exonuclease activity"/>
    <property type="evidence" value="ECO:0007669"/>
    <property type="project" value="InterPro"/>
</dbReference>
<dbReference type="Gene3D" id="1.20.272.10">
    <property type="match status" value="1"/>
</dbReference>
<evidence type="ECO:0000313" key="10">
    <source>
        <dbReference type="Proteomes" id="UP000325755"/>
    </source>
</evidence>
<dbReference type="InterPro" id="IPR004622">
    <property type="entry name" value="DNA_pol_HolB"/>
</dbReference>
<dbReference type="KEGG" id="mmob:F6R98_14070"/>
<accession>A0A5Q0BNC8</accession>
<dbReference type="Proteomes" id="UP000325755">
    <property type="component" value="Chromosome"/>
</dbReference>
<name>A0A5Q0BNC8_9GAMM</name>
<dbReference type="GO" id="GO:0009360">
    <property type="term" value="C:DNA polymerase III complex"/>
    <property type="evidence" value="ECO:0007669"/>
    <property type="project" value="InterPro"/>
</dbReference>
<evidence type="ECO:0000256" key="7">
    <source>
        <dbReference type="ARBA" id="ARBA00049244"/>
    </source>
</evidence>
<dbReference type="GO" id="GO:0003887">
    <property type="term" value="F:DNA-directed DNA polymerase activity"/>
    <property type="evidence" value="ECO:0007669"/>
    <property type="project" value="UniProtKB-KW"/>
</dbReference>
<dbReference type="FunCoup" id="A0A5Q0BNC8">
    <property type="interactions" value="198"/>
</dbReference>
<evidence type="ECO:0000256" key="6">
    <source>
        <dbReference type="ARBA" id="ARBA00022932"/>
    </source>
</evidence>
<dbReference type="InterPro" id="IPR015199">
    <property type="entry name" value="DNA_pol_III_delta_C"/>
</dbReference>
<feature type="domain" description="DNA polymerase III delta subunit C-terminal" evidence="8">
    <location>
        <begin position="221"/>
        <end position="326"/>
    </location>
</feature>
<keyword evidence="10" id="KW-1185">Reference proteome</keyword>
<dbReference type="NCBIfam" id="TIGR00678">
    <property type="entry name" value="holB"/>
    <property type="match status" value="1"/>
</dbReference>
<dbReference type="InterPro" id="IPR027417">
    <property type="entry name" value="P-loop_NTPase"/>
</dbReference>
<evidence type="ECO:0000256" key="2">
    <source>
        <dbReference type="ARBA" id="ARBA00014363"/>
    </source>
</evidence>
<proteinExistence type="predicted"/>
<dbReference type="PANTHER" id="PTHR11669">
    <property type="entry name" value="REPLICATION FACTOR C / DNA POLYMERASE III GAMMA-TAU SUBUNIT"/>
    <property type="match status" value="1"/>
</dbReference>
<dbReference type="EMBL" id="CP044205">
    <property type="protein sequence ID" value="QFY43607.1"/>
    <property type="molecule type" value="Genomic_DNA"/>
</dbReference>
<dbReference type="AlphaFoldDB" id="A0A5Q0BNC8"/>
<dbReference type="Pfam" id="PF09115">
    <property type="entry name" value="DNApol3-delta_C"/>
    <property type="match status" value="1"/>
</dbReference>
<evidence type="ECO:0000256" key="4">
    <source>
        <dbReference type="ARBA" id="ARBA00022695"/>
    </source>
</evidence>
<keyword evidence="3 9" id="KW-0808">Transferase</keyword>
<protein>
    <recommendedName>
        <fullName evidence="2">DNA polymerase III subunit delta'</fullName>
        <ecNumber evidence="1">2.7.7.7</ecNumber>
    </recommendedName>
</protein>
<dbReference type="SUPFAM" id="SSF52540">
    <property type="entry name" value="P-loop containing nucleoside triphosphate hydrolases"/>
    <property type="match status" value="1"/>
</dbReference>
<evidence type="ECO:0000256" key="3">
    <source>
        <dbReference type="ARBA" id="ARBA00022679"/>
    </source>
</evidence>
<organism evidence="9 10">
    <name type="scientific">Candidatus Methylospira mobilis</name>
    <dbReference type="NCBI Taxonomy" id="1808979"/>
    <lineage>
        <taxon>Bacteria</taxon>
        <taxon>Pseudomonadati</taxon>
        <taxon>Pseudomonadota</taxon>
        <taxon>Gammaproteobacteria</taxon>
        <taxon>Methylococcales</taxon>
        <taxon>Methylococcaceae</taxon>
        <taxon>Candidatus Methylospira</taxon>
    </lineage>
</organism>
<evidence type="ECO:0000313" key="9">
    <source>
        <dbReference type="EMBL" id="QFY43607.1"/>
    </source>
</evidence>
<gene>
    <name evidence="9" type="primary">holB</name>
    <name evidence="9" type="ORF">F6R98_14070</name>
</gene>
<dbReference type="GO" id="GO:0003677">
    <property type="term" value="F:DNA binding"/>
    <property type="evidence" value="ECO:0007669"/>
    <property type="project" value="InterPro"/>
</dbReference>
<keyword evidence="6" id="KW-0239">DNA-directed DNA polymerase</keyword>
<dbReference type="Gene3D" id="3.40.50.300">
    <property type="entry name" value="P-loop containing nucleotide triphosphate hydrolases"/>
    <property type="match status" value="1"/>
</dbReference>
<reference evidence="9 10" key="1">
    <citation type="submission" date="2019-09" db="EMBL/GenBank/DDBJ databases">
        <title>Ecophysiology of the spiral-shaped methanotroph Methylospira mobilis as revealed by the complete genome sequence.</title>
        <authorList>
            <person name="Oshkin I.Y."/>
            <person name="Dedysh S.N."/>
            <person name="Miroshnikov K."/>
            <person name="Danilova O.V."/>
            <person name="Hakobyan A."/>
            <person name="Liesack W."/>
        </authorList>
    </citation>
    <scope>NUCLEOTIDE SEQUENCE [LARGE SCALE GENOMIC DNA]</scope>
    <source>
        <strain evidence="9 10">Shm1</strain>
    </source>
</reference>